<keyword evidence="2" id="KW-1185">Reference proteome</keyword>
<reference evidence="1" key="1">
    <citation type="submission" date="2023-10" db="EMBL/GenBank/DDBJ databases">
        <authorList>
            <person name="Chen Y."/>
            <person name="Shah S."/>
            <person name="Dougan E. K."/>
            <person name="Thang M."/>
            <person name="Chan C."/>
        </authorList>
    </citation>
    <scope>NUCLEOTIDE SEQUENCE [LARGE SCALE GENOMIC DNA]</scope>
</reference>
<organism evidence="1 2">
    <name type="scientific">Prorocentrum cordatum</name>
    <dbReference type="NCBI Taxonomy" id="2364126"/>
    <lineage>
        <taxon>Eukaryota</taxon>
        <taxon>Sar</taxon>
        <taxon>Alveolata</taxon>
        <taxon>Dinophyceae</taxon>
        <taxon>Prorocentrales</taxon>
        <taxon>Prorocentraceae</taxon>
        <taxon>Prorocentrum</taxon>
    </lineage>
</organism>
<evidence type="ECO:0000313" key="2">
    <source>
        <dbReference type="Proteomes" id="UP001189429"/>
    </source>
</evidence>
<gene>
    <name evidence="1" type="ORF">PCOR1329_LOCUS6972</name>
</gene>
<proteinExistence type="predicted"/>
<dbReference type="EMBL" id="CAUYUJ010001888">
    <property type="protein sequence ID" value="CAK0798075.1"/>
    <property type="molecule type" value="Genomic_DNA"/>
</dbReference>
<accession>A0ABN9Q1N7</accession>
<evidence type="ECO:0000313" key="1">
    <source>
        <dbReference type="EMBL" id="CAK0798075.1"/>
    </source>
</evidence>
<comment type="caution">
    <text evidence="1">The sequence shown here is derived from an EMBL/GenBank/DDBJ whole genome shotgun (WGS) entry which is preliminary data.</text>
</comment>
<dbReference type="Proteomes" id="UP001189429">
    <property type="component" value="Unassembled WGS sequence"/>
</dbReference>
<sequence length="105" mass="10875">MGMLEEKGAGGAAVADFTPPSALCLAAPLRQLFQLFRRCPPPPGQAGPPAGGHLAADVLPTLSPSQFFRSLTHRGRVHAGMLTSASARRVGLAPRVQAAQPGRPE</sequence>
<name>A0ABN9Q1N7_9DINO</name>
<protein>
    <submittedName>
        <fullName evidence="1">Uncharacterized protein</fullName>
    </submittedName>
</protein>